<feature type="transmembrane region" description="Helical" evidence="2">
    <location>
        <begin position="57"/>
        <end position="76"/>
    </location>
</feature>
<keyword evidence="2" id="KW-0472">Membrane</keyword>
<dbReference type="InterPro" id="IPR010004">
    <property type="entry name" value="Uncharacterised_Ycf66"/>
</dbReference>
<dbReference type="GO" id="GO:0016301">
    <property type="term" value="F:kinase activity"/>
    <property type="evidence" value="ECO:0007669"/>
    <property type="project" value="UniProtKB-KW"/>
</dbReference>
<dbReference type="STRING" id="56110.Oscil6304_4846"/>
<dbReference type="KEGG" id="oac:Oscil6304_4846"/>
<evidence type="ECO:0000313" key="4">
    <source>
        <dbReference type="Proteomes" id="UP000010367"/>
    </source>
</evidence>
<feature type="compositionally biased region" description="Basic and acidic residues" evidence="1">
    <location>
        <begin position="183"/>
        <end position="193"/>
    </location>
</feature>
<feature type="region of interest" description="Disordered" evidence="1">
    <location>
        <begin position="138"/>
        <end position="260"/>
    </location>
</feature>
<organism evidence="3 4">
    <name type="scientific">Oscillatoria acuminata PCC 6304</name>
    <dbReference type="NCBI Taxonomy" id="56110"/>
    <lineage>
        <taxon>Bacteria</taxon>
        <taxon>Bacillati</taxon>
        <taxon>Cyanobacteriota</taxon>
        <taxon>Cyanophyceae</taxon>
        <taxon>Oscillatoriophycideae</taxon>
        <taxon>Oscillatoriales</taxon>
        <taxon>Oscillatoriaceae</taxon>
        <taxon>Oscillatoria</taxon>
    </lineage>
</organism>
<sequence>MLPYILALAVAVGSFAIYMAAFFFPEVHRKGDLVWSGVGLFYALVLWFCAGRISGAVLLGQMASVGLLGWFGWQALTLRRQTTPLAEQTPVSGEQINRLTGGLTGLFKPKAAPKPQTVSQPVPQTPVKVEEPAVAPTPVATVPEVPPAPVTAEPATPTKPAAKVTPVKPKTPRFADRFSFLFKGKDKNKDKSKVKPTAKPTPGPTTQPQPQAEVVSVSSPEPTGVQPPVPVEPPPPEPTLVQPPVPVEPPPPEPGLIQPESEVIPVEGPGAVSGGDATDEQVEMPAAAALEGATVESEVSTEDDFGFDDDDLESPGVTTAEAKAVAENIPNPPLDQPIKPSLNKVAAKSATPVAKKPQGPGLLTQIQEGLRGLLNFRKSPPVKPTVPSSQPVETKTEVETKPAIAQDSMTVESSPERSETTPLEETPTVVVKTSDVVVEVTVQEGEPVEVVTSAHPSAEEEVEAVIITDEGIVQVEEQVLEATPPTPPETEAPEEAPEVMEDLATEILTEGRLTPESVEEYAPEVELAPPAESVIPIEDGVIEVIEVSEPAVEVTPAHPDESELPPMESDRLLKRPQRQDPAVVEATRESGEAQSQVTPPPDAEPPSQKEADS</sequence>
<feature type="region of interest" description="Disordered" evidence="1">
    <location>
        <begin position="376"/>
        <end position="428"/>
    </location>
</feature>
<dbReference type="AlphaFoldDB" id="K9TND8"/>
<feature type="compositionally biased region" description="Low complexity" evidence="1">
    <location>
        <begin position="150"/>
        <end position="168"/>
    </location>
</feature>
<keyword evidence="3" id="KW-0808">Transferase</keyword>
<keyword evidence="2" id="KW-0812">Transmembrane</keyword>
<dbReference type="EMBL" id="CP003607">
    <property type="protein sequence ID" value="AFY84352.1"/>
    <property type="molecule type" value="Genomic_DNA"/>
</dbReference>
<feature type="region of interest" description="Disordered" evidence="1">
    <location>
        <begin position="290"/>
        <end position="315"/>
    </location>
</feature>
<keyword evidence="2" id="KW-1133">Transmembrane helix</keyword>
<name>K9TND8_9CYAN</name>
<keyword evidence="4" id="KW-1185">Reference proteome</keyword>
<proteinExistence type="predicted"/>
<feature type="transmembrane region" description="Helical" evidence="2">
    <location>
        <begin position="33"/>
        <end position="50"/>
    </location>
</feature>
<dbReference type="HOGENOM" id="CLU_445383_0_0_3"/>
<dbReference type="OrthoDB" id="532877at2"/>
<dbReference type="Pfam" id="PF07444">
    <property type="entry name" value="Ycf66_N"/>
    <property type="match status" value="1"/>
</dbReference>
<feature type="compositionally biased region" description="Acidic residues" evidence="1">
    <location>
        <begin position="299"/>
        <end position="313"/>
    </location>
</feature>
<evidence type="ECO:0000313" key="3">
    <source>
        <dbReference type="EMBL" id="AFY84352.1"/>
    </source>
</evidence>
<feature type="transmembrane region" description="Helical" evidence="2">
    <location>
        <begin position="5"/>
        <end position="27"/>
    </location>
</feature>
<keyword evidence="3" id="KW-0418">Kinase</keyword>
<evidence type="ECO:0000256" key="1">
    <source>
        <dbReference type="SAM" id="MobiDB-lite"/>
    </source>
</evidence>
<feature type="compositionally biased region" description="Pro residues" evidence="1">
    <location>
        <begin position="225"/>
        <end position="254"/>
    </location>
</feature>
<accession>K9TND8</accession>
<dbReference type="Proteomes" id="UP000010367">
    <property type="component" value="Chromosome"/>
</dbReference>
<feature type="region of interest" description="Disordered" evidence="1">
    <location>
        <begin position="548"/>
        <end position="613"/>
    </location>
</feature>
<protein>
    <submittedName>
        <fullName evidence="3">Chemotaxis protein histidine kinase-like protein</fullName>
    </submittedName>
</protein>
<dbReference type="PATRIC" id="fig|56110.3.peg.5898"/>
<evidence type="ECO:0000256" key="2">
    <source>
        <dbReference type="SAM" id="Phobius"/>
    </source>
</evidence>
<reference evidence="3 4" key="1">
    <citation type="submission" date="2012-06" db="EMBL/GenBank/DDBJ databases">
        <title>Finished chromosome of genome of Oscillatoria acuminata PCC 6304.</title>
        <authorList>
            <consortium name="US DOE Joint Genome Institute"/>
            <person name="Gugger M."/>
            <person name="Coursin T."/>
            <person name="Rippka R."/>
            <person name="Tandeau De Marsac N."/>
            <person name="Huntemann M."/>
            <person name="Wei C.-L."/>
            <person name="Han J."/>
            <person name="Detter J.C."/>
            <person name="Han C."/>
            <person name="Tapia R."/>
            <person name="Davenport K."/>
            <person name="Daligault H."/>
            <person name="Erkkila T."/>
            <person name="Gu W."/>
            <person name="Munk A.C.C."/>
            <person name="Teshima H."/>
            <person name="Xu Y."/>
            <person name="Chain P."/>
            <person name="Chen A."/>
            <person name="Krypides N."/>
            <person name="Mavromatis K."/>
            <person name="Markowitz V."/>
            <person name="Szeto E."/>
            <person name="Ivanova N."/>
            <person name="Mikhailova N."/>
            <person name="Ovchinnikova G."/>
            <person name="Pagani I."/>
            <person name="Pati A."/>
            <person name="Goodwin L."/>
            <person name="Peters L."/>
            <person name="Pitluck S."/>
            <person name="Woyke T."/>
            <person name="Kerfeld C."/>
        </authorList>
    </citation>
    <scope>NUCLEOTIDE SEQUENCE [LARGE SCALE GENOMIC DNA]</scope>
    <source>
        <strain evidence="3 4">PCC 6304</strain>
    </source>
</reference>
<dbReference type="InParanoid" id="K9TND8"/>
<dbReference type="eggNOG" id="COG3087">
    <property type="taxonomic scope" value="Bacteria"/>
</dbReference>
<gene>
    <name evidence="3" type="ORF">Oscil6304_4846</name>
</gene>
<dbReference type="RefSeq" id="WP_015150969.1">
    <property type="nucleotide sequence ID" value="NC_019693.1"/>
</dbReference>